<dbReference type="FunFam" id="3.40.50.880:FF:000003">
    <property type="entry name" value="Anthranilate synthase component II"/>
    <property type="match status" value="1"/>
</dbReference>
<feature type="domain" description="Glutamine amidotransferase" evidence="2">
    <location>
        <begin position="3"/>
        <end position="190"/>
    </location>
</feature>
<dbReference type="GO" id="GO:0004049">
    <property type="term" value="F:anthranilate synthase activity"/>
    <property type="evidence" value="ECO:0007669"/>
    <property type="project" value="UniProtKB-EC"/>
</dbReference>
<dbReference type="EC" id="4.1.3.27" evidence="3"/>
<dbReference type="PROSITE" id="PS51273">
    <property type="entry name" value="GATASE_TYPE_1"/>
    <property type="match status" value="1"/>
</dbReference>
<dbReference type="RefSeq" id="WP_096779822.1">
    <property type="nucleotide sequence ID" value="NZ_CP012621.1"/>
</dbReference>
<dbReference type="InterPro" id="IPR050472">
    <property type="entry name" value="Anth_synth/Amidotransfase"/>
</dbReference>
<keyword evidence="4" id="KW-1185">Reference proteome</keyword>
<dbReference type="CDD" id="cd01743">
    <property type="entry name" value="GATase1_Anthranilate_Synthase"/>
    <property type="match status" value="1"/>
</dbReference>
<dbReference type="AlphaFoldDB" id="A0A291HS69"/>
<organism evidence="3 4">
    <name type="scientific">Zobellella denitrificans</name>
    <dbReference type="NCBI Taxonomy" id="347534"/>
    <lineage>
        <taxon>Bacteria</taxon>
        <taxon>Pseudomonadati</taxon>
        <taxon>Pseudomonadota</taxon>
        <taxon>Gammaproteobacteria</taxon>
        <taxon>Aeromonadales</taxon>
        <taxon>Aeromonadaceae</taxon>
        <taxon>Zobellella</taxon>
    </lineage>
</organism>
<dbReference type="InterPro" id="IPR029062">
    <property type="entry name" value="Class_I_gatase-like"/>
</dbReference>
<keyword evidence="1" id="KW-0315">Glutamine amidotransferase</keyword>
<dbReference type="EMBL" id="CP012621">
    <property type="protein sequence ID" value="ATG75013.1"/>
    <property type="molecule type" value="Genomic_DNA"/>
</dbReference>
<dbReference type="SUPFAM" id="SSF52317">
    <property type="entry name" value="Class I glutamine amidotransferase-like"/>
    <property type="match status" value="1"/>
</dbReference>
<dbReference type="PANTHER" id="PTHR43418:SF4">
    <property type="entry name" value="MULTIFUNCTIONAL TRYPTOPHAN BIOSYNTHESIS PROTEIN"/>
    <property type="match status" value="1"/>
</dbReference>
<keyword evidence="3" id="KW-0456">Lyase</keyword>
<proteinExistence type="predicted"/>
<dbReference type="Proteomes" id="UP000217763">
    <property type="component" value="Chromosome"/>
</dbReference>
<accession>A0A291HS69</accession>
<reference evidence="4" key="1">
    <citation type="submission" date="2015-09" db="EMBL/GenBank/DDBJ databases">
        <authorList>
            <person name="Shao Z."/>
            <person name="Wang L."/>
        </authorList>
    </citation>
    <scope>NUCLEOTIDE SEQUENCE [LARGE SCALE GENOMIC DNA]</scope>
    <source>
        <strain evidence="4">F13-1</strain>
    </source>
</reference>
<dbReference type="GO" id="GO:0046654">
    <property type="term" value="P:tetrahydrofolate biosynthetic process"/>
    <property type="evidence" value="ECO:0007669"/>
    <property type="project" value="TreeGrafter"/>
</dbReference>
<evidence type="ECO:0000313" key="4">
    <source>
        <dbReference type="Proteomes" id="UP000217763"/>
    </source>
</evidence>
<evidence type="ECO:0000259" key="2">
    <source>
        <dbReference type="Pfam" id="PF00117"/>
    </source>
</evidence>
<sequence length="193" mass="21279">MLLMIDNYDSFTWNLVQYFGELGQEVVVRRNDEIALDEIAALAPRGLVISPGPCTPNEAGVSLAAITRFAGVIPILGVCLGHQAIAQAFGGRVVRARRVMHGKTSPIRHTGRGLFKGLPDPLTVTRYHSLVVEPESLPDGFELTAWTETGEGRVDEIMAMQHRRLPLYSVQFHPESILTQGGHLLLQNFLELI</sequence>
<dbReference type="PANTHER" id="PTHR43418">
    <property type="entry name" value="MULTIFUNCTIONAL TRYPTOPHAN BIOSYNTHESIS PROTEIN-RELATED"/>
    <property type="match status" value="1"/>
</dbReference>
<dbReference type="GO" id="GO:0000162">
    <property type="term" value="P:L-tryptophan biosynthetic process"/>
    <property type="evidence" value="ECO:0007669"/>
    <property type="project" value="TreeGrafter"/>
</dbReference>
<dbReference type="PRINTS" id="PR00097">
    <property type="entry name" value="ANTSNTHASEII"/>
</dbReference>
<dbReference type="PRINTS" id="PR00099">
    <property type="entry name" value="CPSGATASE"/>
</dbReference>
<dbReference type="PRINTS" id="PR00096">
    <property type="entry name" value="GATASE"/>
</dbReference>
<evidence type="ECO:0000256" key="1">
    <source>
        <dbReference type="ARBA" id="ARBA00022962"/>
    </source>
</evidence>
<name>A0A291HS69_9GAMM</name>
<dbReference type="InterPro" id="IPR006221">
    <property type="entry name" value="TrpG/PapA_dom"/>
</dbReference>
<dbReference type="Gene3D" id="3.40.50.880">
    <property type="match status" value="1"/>
</dbReference>
<gene>
    <name evidence="3" type="ORF">AN401_15030</name>
</gene>
<dbReference type="GO" id="GO:0046820">
    <property type="term" value="F:4-amino-4-deoxychorismate synthase activity"/>
    <property type="evidence" value="ECO:0007669"/>
    <property type="project" value="TreeGrafter"/>
</dbReference>
<protein>
    <submittedName>
        <fullName evidence="3">Anthranilate synthase</fullName>
        <ecNumber evidence="3">4.1.3.27</ecNumber>
    </submittedName>
</protein>
<dbReference type="GO" id="GO:0005829">
    <property type="term" value="C:cytosol"/>
    <property type="evidence" value="ECO:0007669"/>
    <property type="project" value="TreeGrafter"/>
</dbReference>
<dbReference type="Pfam" id="PF00117">
    <property type="entry name" value="GATase"/>
    <property type="match status" value="1"/>
</dbReference>
<dbReference type="InterPro" id="IPR017926">
    <property type="entry name" value="GATASE"/>
</dbReference>
<evidence type="ECO:0000313" key="3">
    <source>
        <dbReference type="EMBL" id="ATG75013.1"/>
    </source>
</evidence>
<dbReference type="KEGG" id="zdf:AN401_15030"/>
<dbReference type="NCBIfam" id="TIGR00566">
    <property type="entry name" value="trpG_papA"/>
    <property type="match status" value="1"/>
</dbReference>